<feature type="transmembrane region" description="Helical" evidence="10">
    <location>
        <begin position="6"/>
        <end position="23"/>
    </location>
</feature>
<feature type="transmembrane region" description="Helical" evidence="10">
    <location>
        <begin position="241"/>
        <end position="259"/>
    </location>
</feature>
<feature type="transmembrane region" description="Helical" evidence="10">
    <location>
        <begin position="271"/>
        <end position="288"/>
    </location>
</feature>
<comment type="caution">
    <text evidence="13">The sequence shown here is derived from an EMBL/GenBank/DDBJ whole genome shotgun (WGS) entry which is preliminary data.</text>
</comment>
<feature type="domain" description="RCK N-terminal" evidence="12">
    <location>
        <begin position="401"/>
        <end position="480"/>
    </location>
</feature>
<feature type="transmembrane region" description="Helical" evidence="10">
    <location>
        <begin position="117"/>
        <end position="137"/>
    </location>
</feature>
<dbReference type="InterPro" id="IPR036291">
    <property type="entry name" value="NAD(P)-bd_dom_sf"/>
</dbReference>
<keyword evidence="2" id="KW-0813">Transport</keyword>
<keyword evidence="7" id="KW-0406">Ion transport</keyword>
<evidence type="ECO:0000256" key="5">
    <source>
        <dbReference type="ARBA" id="ARBA00022692"/>
    </source>
</evidence>
<gene>
    <name evidence="13" type="ORF">DFR52_104508</name>
</gene>
<keyword evidence="3" id="KW-0050">Antiport</keyword>
<feature type="transmembrane region" description="Helical" evidence="10">
    <location>
        <begin position="56"/>
        <end position="79"/>
    </location>
</feature>
<keyword evidence="4" id="KW-1003">Cell membrane</keyword>
<dbReference type="GO" id="GO:0005886">
    <property type="term" value="C:plasma membrane"/>
    <property type="evidence" value="ECO:0007669"/>
    <property type="project" value="UniProtKB-SubCell"/>
</dbReference>
<proteinExistence type="predicted"/>
<evidence type="ECO:0000256" key="10">
    <source>
        <dbReference type="SAM" id="Phobius"/>
    </source>
</evidence>
<feature type="domain" description="Cation/H+ exchanger transmembrane" evidence="11">
    <location>
        <begin position="20"/>
        <end position="388"/>
    </location>
</feature>
<feature type="region of interest" description="Disordered" evidence="9">
    <location>
        <begin position="609"/>
        <end position="635"/>
    </location>
</feature>
<evidence type="ECO:0000256" key="8">
    <source>
        <dbReference type="ARBA" id="ARBA00023136"/>
    </source>
</evidence>
<dbReference type="Gene3D" id="1.20.1530.20">
    <property type="match status" value="1"/>
</dbReference>
<dbReference type="Proteomes" id="UP000246352">
    <property type="component" value="Unassembled WGS sequence"/>
</dbReference>
<dbReference type="InterPro" id="IPR038770">
    <property type="entry name" value="Na+/solute_symporter_sf"/>
</dbReference>
<evidence type="ECO:0000313" key="13">
    <source>
        <dbReference type="EMBL" id="PWV99215.1"/>
    </source>
</evidence>
<accession>A0A317PGQ7</accession>
<dbReference type="Gene3D" id="3.40.50.720">
    <property type="entry name" value="NAD(P)-binding Rossmann-like Domain"/>
    <property type="match status" value="1"/>
</dbReference>
<evidence type="ECO:0000256" key="9">
    <source>
        <dbReference type="SAM" id="MobiDB-lite"/>
    </source>
</evidence>
<evidence type="ECO:0000259" key="11">
    <source>
        <dbReference type="Pfam" id="PF00999"/>
    </source>
</evidence>
<dbReference type="Pfam" id="PF02254">
    <property type="entry name" value="TrkA_N"/>
    <property type="match status" value="1"/>
</dbReference>
<feature type="transmembrane region" description="Helical" evidence="10">
    <location>
        <begin position="184"/>
        <end position="206"/>
    </location>
</feature>
<dbReference type="GO" id="GO:1902600">
    <property type="term" value="P:proton transmembrane transport"/>
    <property type="evidence" value="ECO:0007669"/>
    <property type="project" value="InterPro"/>
</dbReference>
<feature type="transmembrane region" description="Helical" evidence="10">
    <location>
        <begin position="300"/>
        <end position="325"/>
    </location>
</feature>
<dbReference type="RefSeq" id="WP_110033350.1">
    <property type="nucleotide sequence ID" value="NZ_QGTR01000004.1"/>
</dbReference>
<dbReference type="InterPro" id="IPR006153">
    <property type="entry name" value="Cation/H_exchanger_TM"/>
</dbReference>
<dbReference type="GO" id="GO:0006813">
    <property type="term" value="P:potassium ion transport"/>
    <property type="evidence" value="ECO:0007669"/>
    <property type="project" value="InterPro"/>
</dbReference>
<dbReference type="SUPFAM" id="SSF51735">
    <property type="entry name" value="NAD(P)-binding Rossmann-fold domains"/>
    <property type="match status" value="1"/>
</dbReference>
<evidence type="ECO:0000259" key="12">
    <source>
        <dbReference type="Pfam" id="PF02254"/>
    </source>
</evidence>
<evidence type="ECO:0000256" key="2">
    <source>
        <dbReference type="ARBA" id="ARBA00022448"/>
    </source>
</evidence>
<reference evidence="13 14" key="1">
    <citation type="submission" date="2018-05" db="EMBL/GenBank/DDBJ databases">
        <title>Genomic Encyclopedia of Type Strains, Phase IV (KMG-IV): sequencing the most valuable type-strain genomes for metagenomic binning, comparative biology and taxonomic classification.</title>
        <authorList>
            <person name="Goeker M."/>
        </authorList>
    </citation>
    <scope>NUCLEOTIDE SEQUENCE [LARGE SCALE GENOMIC DNA]</scope>
    <source>
        <strain evidence="13 14">DSM 16791</strain>
    </source>
</reference>
<dbReference type="EMBL" id="QGTR01000004">
    <property type="protein sequence ID" value="PWV99215.1"/>
    <property type="molecule type" value="Genomic_DNA"/>
</dbReference>
<dbReference type="InterPro" id="IPR003148">
    <property type="entry name" value="RCK_N"/>
</dbReference>
<organism evidence="13 14">
    <name type="scientific">Hoeflea marina</name>
    <dbReference type="NCBI Taxonomy" id="274592"/>
    <lineage>
        <taxon>Bacteria</taxon>
        <taxon>Pseudomonadati</taxon>
        <taxon>Pseudomonadota</taxon>
        <taxon>Alphaproteobacteria</taxon>
        <taxon>Hyphomicrobiales</taxon>
        <taxon>Rhizobiaceae</taxon>
        <taxon>Hoeflea</taxon>
    </lineage>
</organism>
<dbReference type="OrthoDB" id="570124at2"/>
<feature type="transmembrane region" description="Helical" evidence="10">
    <location>
        <begin position="218"/>
        <end position="235"/>
    </location>
</feature>
<keyword evidence="14" id="KW-1185">Reference proteome</keyword>
<feature type="transmembrane region" description="Helical" evidence="10">
    <location>
        <begin position="332"/>
        <end position="355"/>
    </location>
</feature>
<sequence>MHDIAIKIALIGAAGIAAQWLAWRLQLPAIVLLLIAGFIAGPATGFITPAADFGEIYRPLVSLAVAIILFEGGLSLNFREIRETSKAVRRIIILAGPMVWAMTAVSAHVIGGLSWPTAIVLGAVLVVTGPTVIIPLLRQAQLNSRPASILRWEAIVNDPIGALFAVLSFEVILVVFGRHQVDNLLALVTIGMVIAVGGGLAAAKAIEWAFARGHVPEYLKAPVLFASVLGAYALTNLALEEAGLLTVTIMGVALANTRITSLTDMRRFKETITTLLVSGVFIILTASLTPADIVSLDWRAALFVASLLVVIRPVAIMIATIGAGLTMQERLLTAWIAPRGVVAVAVSGLFGTLLLDAGVEDAGRMTAFAFAVVVTTIVLHGFTLGPLAAFLKLKQDSKPGILIVGGSRWSTTLARKLKEIEVPVMLADPNWNHLTEARLASIPVYFGEVLSEQAHHAIDPKRFANLIAASDNEAYNALVCTDFGPELGRSNVFQIGRSEDTGRQSINFTLGGRPLALPGAGFHELRERLLSGWTFQITRLTDEFNWDTYQQTRADNAMIMFWIKPSGAIIFASVSGSKPQANDRVLSFALPRDEARIEAIRAANAAGGIAGTSEAHGPADPNLSSTTASDRDSNR</sequence>
<dbReference type="Pfam" id="PF00999">
    <property type="entry name" value="Na_H_Exchanger"/>
    <property type="match status" value="1"/>
</dbReference>
<evidence type="ECO:0000256" key="7">
    <source>
        <dbReference type="ARBA" id="ARBA00023065"/>
    </source>
</evidence>
<dbReference type="GO" id="GO:0015297">
    <property type="term" value="F:antiporter activity"/>
    <property type="evidence" value="ECO:0007669"/>
    <property type="project" value="UniProtKB-KW"/>
</dbReference>
<comment type="subcellular location">
    <subcellularLocation>
        <location evidence="1">Cell membrane</location>
        <topology evidence="1">Multi-pass membrane protein</topology>
    </subcellularLocation>
</comment>
<evidence type="ECO:0000256" key="4">
    <source>
        <dbReference type="ARBA" id="ARBA00022475"/>
    </source>
</evidence>
<keyword evidence="6 10" id="KW-1133">Transmembrane helix</keyword>
<protein>
    <submittedName>
        <fullName evidence="13">Sodium/proton antiporter (CPA1 family)</fullName>
    </submittedName>
</protein>
<feature type="transmembrane region" description="Helical" evidence="10">
    <location>
        <begin position="30"/>
        <end position="50"/>
    </location>
</feature>
<evidence type="ECO:0000256" key="6">
    <source>
        <dbReference type="ARBA" id="ARBA00022989"/>
    </source>
</evidence>
<feature type="transmembrane region" description="Helical" evidence="10">
    <location>
        <begin position="367"/>
        <end position="391"/>
    </location>
</feature>
<dbReference type="AlphaFoldDB" id="A0A317PGQ7"/>
<name>A0A317PGQ7_9HYPH</name>
<dbReference type="PANTHER" id="PTHR32507">
    <property type="entry name" value="NA(+)/H(+) ANTIPORTER 1"/>
    <property type="match status" value="1"/>
</dbReference>
<keyword evidence="8 10" id="KW-0472">Membrane</keyword>
<feature type="transmembrane region" description="Helical" evidence="10">
    <location>
        <begin position="91"/>
        <end position="111"/>
    </location>
</feature>
<dbReference type="PANTHER" id="PTHR32507:SF0">
    <property type="entry name" value="NA(+)_H(+) ANTIPORTER 2-RELATED"/>
    <property type="match status" value="1"/>
</dbReference>
<evidence type="ECO:0000313" key="14">
    <source>
        <dbReference type="Proteomes" id="UP000246352"/>
    </source>
</evidence>
<evidence type="ECO:0000256" key="3">
    <source>
        <dbReference type="ARBA" id="ARBA00022449"/>
    </source>
</evidence>
<keyword evidence="5 10" id="KW-0812">Transmembrane</keyword>
<evidence type="ECO:0000256" key="1">
    <source>
        <dbReference type="ARBA" id="ARBA00004651"/>
    </source>
</evidence>